<dbReference type="AlphaFoldDB" id="A0A7W9CDY6"/>
<evidence type="ECO:0000256" key="1">
    <source>
        <dbReference type="SAM" id="MobiDB-lite"/>
    </source>
</evidence>
<organism evidence="2 3">
    <name type="scientific">Microbacterium ginsengiterrae</name>
    <dbReference type="NCBI Taxonomy" id="546115"/>
    <lineage>
        <taxon>Bacteria</taxon>
        <taxon>Bacillati</taxon>
        <taxon>Actinomycetota</taxon>
        <taxon>Actinomycetes</taxon>
        <taxon>Micrococcales</taxon>
        <taxon>Microbacteriaceae</taxon>
        <taxon>Microbacterium</taxon>
    </lineage>
</organism>
<reference evidence="2 3" key="1">
    <citation type="submission" date="2020-08" db="EMBL/GenBank/DDBJ databases">
        <title>Sequencing the genomes of 1000 actinobacteria strains.</title>
        <authorList>
            <person name="Klenk H.-P."/>
        </authorList>
    </citation>
    <scope>NUCLEOTIDE SEQUENCE [LARGE SCALE GENOMIC DNA]</scope>
    <source>
        <strain evidence="2 3">DSM 24823</strain>
    </source>
</reference>
<evidence type="ECO:0000313" key="3">
    <source>
        <dbReference type="Proteomes" id="UP000517712"/>
    </source>
</evidence>
<proteinExistence type="predicted"/>
<protein>
    <recommendedName>
        <fullName evidence="4">DUF222 domain-containing protein</fullName>
    </recommendedName>
</protein>
<comment type="caution">
    <text evidence="2">The sequence shown here is derived from an EMBL/GenBank/DDBJ whole genome shotgun (WGS) entry which is preliminary data.</text>
</comment>
<feature type="region of interest" description="Disordered" evidence="1">
    <location>
        <begin position="72"/>
        <end position="149"/>
    </location>
</feature>
<name>A0A7W9CDY6_9MICO</name>
<feature type="compositionally biased region" description="Basic and acidic residues" evidence="1">
    <location>
        <begin position="100"/>
        <end position="125"/>
    </location>
</feature>
<dbReference type="RefSeq" id="WP_184283855.1">
    <property type="nucleotide sequence ID" value="NZ_BAAAPG010000001.1"/>
</dbReference>
<gene>
    <name evidence="2" type="ORF">HD600_002369</name>
</gene>
<feature type="compositionally biased region" description="Polar residues" evidence="1">
    <location>
        <begin position="85"/>
        <end position="97"/>
    </location>
</feature>
<evidence type="ECO:0000313" key="2">
    <source>
        <dbReference type="EMBL" id="MBB5743872.1"/>
    </source>
</evidence>
<accession>A0A7W9CDY6</accession>
<dbReference type="Proteomes" id="UP000517712">
    <property type="component" value="Unassembled WGS sequence"/>
</dbReference>
<feature type="compositionally biased region" description="Basic residues" evidence="1">
    <location>
        <begin position="278"/>
        <end position="294"/>
    </location>
</feature>
<sequence length="294" mass="31772">MAFFSDFADRITAMRDLVGDPVEAEELPARMEALDGEAVIALLRHANEIVQTAEQVSLVAAGVIARRSARETGRSGLAQSHGHRNATSLIQDVTGSSRADAARHGRVGEALLTDDHGATGERATPDDETAGAGPERSVENGATSGPGRWDDVLRTALFRRAITNQQHDAIRRGLGEPPTPDDATAVVAESAREAWAVAGEQLISEAAHRTLEELRIAARTIRDRLDPDGAEARFLKRHEARSFRLWTDIDGAHHASAVLDDEAEDHHGHRAAPPTRRAALRGHRRSRPCRGTHG</sequence>
<evidence type="ECO:0008006" key="4">
    <source>
        <dbReference type="Google" id="ProtNLM"/>
    </source>
</evidence>
<dbReference type="EMBL" id="JACHMU010000001">
    <property type="protein sequence ID" value="MBB5743872.1"/>
    <property type="molecule type" value="Genomic_DNA"/>
</dbReference>
<feature type="region of interest" description="Disordered" evidence="1">
    <location>
        <begin position="260"/>
        <end position="294"/>
    </location>
</feature>
<keyword evidence="3" id="KW-1185">Reference proteome</keyword>